<keyword evidence="1" id="KW-0547">Nucleotide-binding</keyword>
<organism evidence="1 2">
    <name type="scientific">Rhizobium skierniewicense</name>
    <dbReference type="NCBI Taxonomy" id="984260"/>
    <lineage>
        <taxon>Bacteria</taxon>
        <taxon>Pseudomonadati</taxon>
        <taxon>Pseudomonadota</taxon>
        <taxon>Alphaproteobacteria</taxon>
        <taxon>Hyphomicrobiales</taxon>
        <taxon>Rhizobiaceae</taxon>
        <taxon>Rhizobium/Agrobacterium group</taxon>
        <taxon>Rhizobium</taxon>
    </lineage>
</organism>
<dbReference type="RefSeq" id="WP_183894202.1">
    <property type="nucleotide sequence ID" value="NZ_JACIDV010000002.1"/>
</dbReference>
<dbReference type="GO" id="GO:0005524">
    <property type="term" value="F:ATP binding"/>
    <property type="evidence" value="ECO:0007669"/>
    <property type="project" value="UniProtKB-KW"/>
</dbReference>
<comment type="caution">
    <text evidence="1">The sequence shown here is derived from an EMBL/GenBank/DDBJ whole genome shotgun (WGS) entry which is preliminary data.</text>
</comment>
<keyword evidence="1" id="KW-0067">ATP-binding</keyword>
<dbReference type="Pfam" id="PF13379">
    <property type="entry name" value="NMT1_2"/>
    <property type="match status" value="1"/>
</dbReference>
<evidence type="ECO:0000313" key="1">
    <source>
        <dbReference type="EMBL" id="MBB3944938.1"/>
    </source>
</evidence>
<keyword evidence="2" id="KW-1185">Reference proteome</keyword>
<accession>A0A7W6C6N2</accession>
<dbReference type="Gene3D" id="3.40.190.10">
    <property type="entry name" value="Periplasmic binding protein-like II"/>
    <property type="match status" value="2"/>
</dbReference>
<dbReference type="PANTHER" id="PTHR30024">
    <property type="entry name" value="ALIPHATIC SULFONATES-BINDING PROTEIN-RELATED"/>
    <property type="match status" value="1"/>
</dbReference>
<protein>
    <submittedName>
        <fullName evidence="1">NitT/TauT family transport system ATP-binding protein</fullName>
    </submittedName>
</protein>
<dbReference type="SUPFAM" id="SSF53850">
    <property type="entry name" value="Periplasmic binding protein-like II"/>
    <property type="match status" value="1"/>
</dbReference>
<dbReference type="AlphaFoldDB" id="A0A7W6C6N2"/>
<reference evidence="1 2" key="1">
    <citation type="submission" date="2020-08" db="EMBL/GenBank/DDBJ databases">
        <title>Genomic Encyclopedia of Type Strains, Phase IV (KMG-IV): sequencing the most valuable type-strain genomes for metagenomic binning, comparative biology and taxonomic classification.</title>
        <authorList>
            <person name="Goeker M."/>
        </authorList>
    </citation>
    <scope>NUCLEOTIDE SEQUENCE [LARGE SCALE GENOMIC DNA]</scope>
    <source>
        <strain evidence="1 2">DSM 26438</strain>
    </source>
</reference>
<dbReference type="Proteomes" id="UP000565286">
    <property type="component" value="Unassembled WGS sequence"/>
</dbReference>
<dbReference type="EMBL" id="JACIDV010000002">
    <property type="protein sequence ID" value="MBB3944938.1"/>
    <property type="molecule type" value="Genomic_DNA"/>
</dbReference>
<gene>
    <name evidence="1" type="ORF">GGQ73_000863</name>
</gene>
<evidence type="ECO:0000313" key="2">
    <source>
        <dbReference type="Proteomes" id="UP000565286"/>
    </source>
</evidence>
<proteinExistence type="predicted"/>
<sequence length="407" mass="43955">MSASKNFKAGFSPTVDCATLVVAVEKGFAADEGVTLELLKKNSTDELLAEWNRGALHGLHLSASLPVASALGLPVLPADLIAPFVLATGGATLVVSQSLHKDLVGEGMKIPDPATVARALARVALSRQTSDLARLVFAVEHHLSVSAFELRYLLASARLPADCEISFMPTFPANMPDLLENGQIDGFYVAEPYGSAAVLQGTARIVTTKSHIWQNAPEKVLAVSQDWSEAYPATLESLLRALYRAGEWCASSANYEELSDILSAADYLDMDRDLILPALTGYISHSPARMLECSSFFSTSGKAANFPWQSQALWFFSQMLRWKDCPPEFADDAKIYEAASQAFRPDIFRKAMRPIFAPVPTANLKVEGTLKAPVHVGASRSGLVLGPDAFFDGSIFDPEKIDTGDEN</sequence>
<dbReference type="PANTHER" id="PTHR30024:SF43">
    <property type="entry name" value="BLL4572 PROTEIN"/>
    <property type="match status" value="1"/>
</dbReference>
<name>A0A7W6C6N2_9HYPH</name>